<accession>A0A7W4YEC3</accession>
<reference evidence="1 2" key="2">
    <citation type="submission" date="2020-08" db="EMBL/GenBank/DDBJ databases">
        <authorList>
            <person name="Partida-Martinez L."/>
            <person name="Huntemann M."/>
            <person name="Clum A."/>
            <person name="Wang J."/>
            <person name="Palaniappan K."/>
            <person name="Ritter S."/>
            <person name="Chen I.-M."/>
            <person name="Stamatis D."/>
            <person name="Reddy T."/>
            <person name="O'Malley R."/>
            <person name="Daum C."/>
            <person name="Shapiro N."/>
            <person name="Ivanova N."/>
            <person name="Kyrpides N."/>
            <person name="Woyke T."/>
        </authorList>
    </citation>
    <scope>NUCLEOTIDE SEQUENCE [LARGE SCALE GENOMIC DNA]</scope>
    <source>
        <strain evidence="1 2">RAS26</strain>
    </source>
</reference>
<sequence>MPEAVVRTTCVVVVRGGSFDPEIKRKRRPAGEVLARVDDPLAIDELRDALQLADVQPDPPSTWMTPGHPTLALHTQAVYLGPVTRVSRDEVRSPWWPGDMVLREPQRLTEWLDRRAPGWELHIL</sequence>
<dbReference type="AlphaFoldDB" id="A0A7W4YEC3"/>
<name>A0A7W4YEC3_9CELL</name>
<dbReference type="EMBL" id="JACHVX010000011">
    <property type="protein sequence ID" value="MBB2925522.1"/>
    <property type="molecule type" value="Genomic_DNA"/>
</dbReference>
<evidence type="ECO:0000313" key="1">
    <source>
        <dbReference type="EMBL" id="MBB2925522.1"/>
    </source>
</evidence>
<comment type="caution">
    <text evidence="1">The sequence shown here is derived from an EMBL/GenBank/DDBJ whole genome shotgun (WGS) entry which is preliminary data.</text>
</comment>
<proteinExistence type="predicted"/>
<reference evidence="1 2" key="1">
    <citation type="submission" date="2020-08" db="EMBL/GenBank/DDBJ databases">
        <title>The Agave Microbiome: Exploring the role of microbial communities in plant adaptations to desert environments.</title>
        <authorList>
            <person name="Partida-Martinez L.P."/>
        </authorList>
    </citation>
    <scope>NUCLEOTIDE SEQUENCE [LARGE SCALE GENOMIC DNA]</scope>
    <source>
        <strain evidence="1 2">RAS26</strain>
    </source>
</reference>
<dbReference type="RefSeq" id="WP_183298231.1">
    <property type="nucleotide sequence ID" value="NZ_JACHVX010000011.1"/>
</dbReference>
<dbReference type="Proteomes" id="UP000518206">
    <property type="component" value="Unassembled WGS sequence"/>
</dbReference>
<evidence type="ECO:0000313" key="2">
    <source>
        <dbReference type="Proteomes" id="UP000518206"/>
    </source>
</evidence>
<protein>
    <submittedName>
        <fullName evidence="1">Uncharacterized protein</fullName>
    </submittedName>
</protein>
<organism evidence="1 2">
    <name type="scientific">Cellulomonas cellasea</name>
    <dbReference type="NCBI Taxonomy" id="43670"/>
    <lineage>
        <taxon>Bacteria</taxon>
        <taxon>Bacillati</taxon>
        <taxon>Actinomycetota</taxon>
        <taxon>Actinomycetes</taxon>
        <taxon>Micrococcales</taxon>
        <taxon>Cellulomonadaceae</taxon>
        <taxon>Cellulomonas</taxon>
    </lineage>
</organism>
<gene>
    <name evidence="1" type="ORF">FHR80_004469</name>
</gene>